<name>A0A251SU76_HELAN</name>
<dbReference type="InParanoid" id="A0A251SU76"/>
<reference evidence="2" key="3">
    <citation type="submission" date="2020-06" db="EMBL/GenBank/DDBJ databases">
        <title>Helianthus annuus Genome sequencing and assembly Release 2.</title>
        <authorList>
            <person name="Gouzy J."/>
            <person name="Langlade N."/>
            <person name="Munos S."/>
        </authorList>
    </citation>
    <scope>NUCLEOTIDE SEQUENCE</scope>
    <source>
        <tissue evidence="2">Leaves</tissue>
    </source>
</reference>
<reference evidence="3" key="2">
    <citation type="submission" date="2017-02" db="EMBL/GenBank/DDBJ databases">
        <title>Sunflower complete genome.</title>
        <authorList>
            <person name="Langlade N."/>
            <person name="Munos S."/>
        </authorList>
    </citation>
    <scope>NUCLEOTIDE SEQUENCE [LARGE SCALE GENOMIC DNA]</scope>
    <source>
        <tissue evidence="3">Leaves</tissue>
    </source>
</reference>
<accession>A0A251SU76</accession>
<gene>
    <name evidence="3" type="ORF">HannXRQ_Chr13g0409071</name>
    <name evidence="2" type="ORF">HanXRQr2_Chr04g0169561</name>
</gene>
<keyword evidence="4" id="KW-1185">Reference proteome</keyword>
<organism evidence="3 4">
    <name type="scientific">Helianthus annuus</name>
    <name type="common">Common sunflower</name>
    <dbReference type="NCBI Taxonomy" id="4232"/>
    <lineage>
        <taxon>Eukaryota</taxon>
        <taxon>Viridiplantae</taxon>
        <taxon>Streptophyta</taxon>
        <taxon>Embryophyta</taxon>
        <taxon>Tracheophyta</taxon>
        <taxon>Spermatophyta</taxon>
        <taxon>Magnoliopsida</taxon>
        <taxon>eudicotyledons</taxon>
        <taxon>Gunneridae</taxon>
        <taxon>Pentapetalae</taxon>
        <taxon>asterids</taxon>
        <taxon>campanulids</taxon>
        <taxon>Asterales</taxon>
        <taxon>Asteraceae</taxon>
        <taxon>Asteroideae</taxon>
        <taxon>Heliantheae alliance</taxon>
        <taxon>Heliantheae</taxon>
        <taxon>Helianthus</taxon>
    </lineage>
</organism>
<proteinExistence type="predicted"/>
<evidence type="ECO:0000313" key="3">
    <source>
        <dbReference type="EMBL" id="OTG02083.1"/>
    </source>
</evidence>
<dbReference type="EMBL" id="CM007902">
    <property type="protein sequence ID" value="OTG02083.1"/>
    <property type="molecule type" value="Genomic_DNA"/>
</dbReference>
<dbReference type="Gramene" id="mRNA:HanXRQr2_Chr04g0169561">
    <property type="protein sequence ID" value="mRNA:HanXRQr2_Chr04g0169561"/>
    <property type="gene ID" value="HanXRQr2_Chr04g0169561"/>
</dbReference>
<feature type="region of interest" description="Disordered" evidence="1">
    <location>
        <begin position="1"/>
        <end position="26"/>
    </location>
</feature>
<sequence>MEDLNIVTTTHELESATPNPCTAWSVVPNTQNPTMNMEMDMETETKNSNMEITISIKPDETMPPFPNPNPHSAQ</sequence>
<dbReference type="EMBL" id="MNCJ02000319">
    <property type="protein sequence ID" value="KAF5810449.1"/>
    <property type="molecule type" value="Genomic_DNA"/>
</dbReference>
<evidence type="ECO:0000313" key="4">
    <source>
        <dbReference type="Proteomes" id="UP000215914"/>
    </source>
</evidence>
<evidence type="ECO:0000256" key="1">
    <source>
        <dbReference type="SAM" id="MobiDB-lite"/>
    </source>
</evidence>
<dbReference type="AlphaFoldDB" id="A0A251SU76"/>
<dbReference type="Proteomes" id="UP000215914">
    <property type="component" value="Chromosome 13"/>
</dbReference>
<evidence type="ECO:0000313" key="2">
    <source>
        <dbReference type="EMBL" id="KAF5810449.1"/>
    </source>
</evidence>
<reference evidence="2 4" key="1">
    <citation type="journal article" date="2017" name="Nature">
        <title>The sunflower genome provides insights into oil metabolism, flowering and Asterid evolution.</title>
        <authorList>
            <person name="Badouin H."/>
            <person name="Gouzy J."/>
            <person name="Grassa C.J."/>
            <person name="Murat F."/>
            <person name="Staton S.E."/>
            <person name="Cottret L."/>
            <person name="Lelandais-Briere C."/>
            <person name="Owens G.L."/>
            <person name="Carrere S."/>
            <person name="Mayjonade B."/>
            <person name="Legrand L."/>
            <person name="Gill N."/>
            <person name="Kane N.C."/>
            <person name="Bowers J.E."/>
            <person name="Hubner S."/>
            <person name="Bellec A."/>
            <person name="Berard A."/>
            <person name="Berges H."/>
            <person name="Blanchet N."/>
            <person name="Boniface M.C."/>
            <person name="Brunel D."/>
            <person name="Catrice O."/>
            <person name="Chaidir N."/>
            <person name="Claudel C."/>
            <person name="Donnadieu C."/>
            <person name="Faraut T."/>
            <person name="Fievet G."/>
            <person name="Helmstetter N."/>
            <person name="King M."/>
            <person name="Knapp S.J."/>
            <person name="Lai Z."/>
            <person name="Le Paslier M.C."/>
            <person name="Lippi Y."/>
            <person name="Lorenzon L."/>
            <person name="Mandel J.R."/>
            <person name="Marage G."/>
            <person name="Marchand G."/>
            <person name="Marquand E."/>
            <person name="Bret-Mestries E."/>
            <person name="Morien E."/>
            <person name="Nambeesan S."/>
            <person name="Nguyen T."/>
            <person name="Pegot-Espagnet P."/>
            <person name="Pouilly N."/>
            <person name="Raftis F."/>
            <person name="Sallet E."/>
            <person name="Schiex T."/>
            <person name="Thomas J."/>
            <person name="Vandecasteele C."/>
            <person name="Vares D."/>
            <person name="Vear F."/>
            <person name="Vautrin S."/>
            <person name="Crespi M."/>
            <person name="Mangin B."/>
            <person name="Burke J.M."/>
            <person name="Salse J."/>
            <person name="Munos S."/>
            <person name="Vincourt P."/>
            <person name="Rieseberg L.H."/>
            <person name="Langlade N.B."/>
        </authorList>
    </citation>
    <scope>NUCLEOTIDE SEQUENCE [LARGE SCALE GENOMIC DNA]</scope>
    <source>
        <strain evidence="4">cv. SF193</strain>
        <tissue evidence="2">Leaves</tissue>
    </source>
</reference>
<protein>
    <submittedName>
        <fullName evidence="3">Uncharacterized protein</fullName>
    </submittedName>
</protein>